<keyword evidence="2" id="KW-1185">Reference proteome</keyword>
<dbReference type="Proteomes" id="UP000317209">
    <property type="component" value="Unassembled WGS sequence"/>
</dbReference>
<protein>
    <submittedName>
        <fullName evidence="1">Uncharacterized protein</fullName>
    </submittedName>
</protein>
<name>A0A543BJA9_9MICO</name>
<gene>
    <name evidence="1" type="ORF">FB560_0494</name>
</gene>
<proteinExistence type="predicted"/>
<reference evidence="1 2" key="1">
    <citation type="submission" date="2019-06" db="EMBL/GenBank/DDBJ databases">
        <title>Sequencing the genomes of 1000 actinobacteria strains.</title>
        <authorList>
            <person name="Klenk H.-P."/>
        </authorList>
    </citation>
    <scope>NUCLEOTIDE SEQUENCE [LARGE SCALE GENOMIC DNA]</scope>
    <source>
        <strain evidence="1 2">DSM 20169</strain>
    </source>
</reference>
<dbReference type="OrthoDB" id="5071020at2"/>
<dbReference type="EMBL" id="VFOX01000001">
    <property type="protein sequence ID" value="TQL84901.1"/>
    <property type="molecule type" value="Genomic_DNA"/>
</dbReference>
<sequence>MSPMSDPQFELKKITDTEWVILDHRYGPTDARRTVACVYQLDECEVEVVWLRDLPLTTYYTSPMDVLEDVSRLHLPRRAQRPRPIRHLPPLASTA</sequence>
<dbReference type="AlphaFoldDB" id="A0A543BJA9"/>
<evidence type="ECO:0000313" key="1">
    <source>
        <dbReference type="EMBL" id="TQL84901.1"/>
    </source>
</evidence>
<organism evidence="1 2">
    <name type="scientific">Microbacterium saperdae</name>
    <dbReference type="NCBI Taxonomy" id="69368"/>
    <lineage>
        <taxon>Bacteria</taxon>
        <taxon>Bacillati</taxon>
        <taxon>Actinomycetota</taxon>
        <taxon>Actinomycetes</taxon>
        <taxon>Micrococcales</taxon>
        <taxon>Microbacteriaceae</taxon>
        <taxon>Microbacterium</taxon>
    </lineage>
</organism>
<comment type="caution">
    <text evidence="1">The sequence shown here is derived from an EMBL/GenBank/DDBJ whole genome shotgun (WGS) entry which is preliminary data.</text>
</comment>
<evidence type="ECO:0000313" key="2">
    <source>
        <dbReference type="Proteomes" id="UP000317209"/>
    </source>
</evidence>
<accession>A0A543BJA9</accession>